<dbReference type="KEGG" id="mwe:WEN_02545"/>
<keyword evidence="2" id="KW-1185">Reference proteome</keyword>
<sequence length="141" mass="15546">MELSSWNKVEDGGAKTIYKLMIKKEWTREESSFSGNNSVKGGLGLFKVSLSKTGKRTTEGAKLEELSEDETKAIWLIVAKGQKSTYLIPAVRASKESGKLGAYRGSSGNCWTGVYDVCNNGVSNLRGCERWWGRKIKGESQ</sequence>
<organism evidence="1 2">
    <name type="scientific">Mycoplasma wenyonii (strain Massachusetts)</name>
    <name type="common">Eperythrozoon wenyonii</name>
    <dbReference type="NCBI Taxonomy" id="1197325"/>
    <lineage>
        <taxon>Bacteria</taxon>
        <taxon>Bacillati</taxon>
        <taxon>Mycoplasmatota</taxon>
        <taxon>Mollicutes</taxon>
        <taxon>Mycoplasmataceae</taxon>
        <taxon>Mycoplasma</taxon>
    </lineage>
</organism>
<dbReference type="RefSeq" id="WP_014850004.1">
    <property type="nucleotide sequence ID" value="NC_018149.1"/>
</dbReference>
<dbReference type="PATRIC" id="fig|1197325.3.peg.549"/>
<proteinExistence type="predicted"/>
<name>I6YLY7_MYCWM</name>
<gene>
    <name evidence="1" type="ordered locus">WEN_02545</name>
</gene>
<evidence type="ECO:0000313" key="1">
    <source>
        <dbReference type="EMBL" id="AFN65294.1"/>
    </source>
</evidence>
<dbReference type="AlphaFoldDB" id="I6YLY7"/>
<reference evidence="1 2" key="1">
    <citation type="journal article" date="2012" name="J. Bacteriol.">
        <title>Complete genome sequence of Mycoplasma wenyonii strain Massachusetts.</title>
        <authorList>
            <person name="Dos Santos A.P."/>
            <person name="Guimaraes A.M."/>
            <person name="do Nascimento N.C."/>
            <person name="Sanmiguel P.J."/>
            <person name="Messick J.B."/>
        </authorList>
    </citation>
    <scope>NUCLEOTIDE SEQUENCE [LARGE SCALE GENOMIC DNA]</scope>
    <source>
        <strain evidence="1 2">Massachusetts</strain>
    </source>
</reference>
<dbReference type="HOGENOM" id="CLU_1823264_0_0_14"/>
<protein>
    <submittedName>
        <fullName evidence="1">Uncharacterized protein</fullName>
    </submittedName>
</protein>
<evidence type="ECO:0000313" key="2">
    <source>
        <dbReference type="Proteomes" id="UP000009005"/>
    </source>
</evidence>
<dbReference type="EMBL" id="CP003703">
    <property type="protein sequence ID" value="AFN65294.1"/>
    <property type="molecule type" value="Genomic_DNA"/>
</dbReference>
<dbReference type="Proteomes" id="UP000009005">
    <property type="component" value="Chromosome"/>
</dbReference>
<accession>I6YLY7</accession>